<keyword evidence="3" id="KW-1185">Reference proteome</keyword>
<feature type="signal peptide" evidence="1">
    <location>
        <begin position="1"/>
        <end position="20"/>
    </location>
</feature>
<dbReference type="Proteomes" id="UP000728032">
    <property type="component" value="Unassembled WGS sequence"/>
</dbReference>
<dbReference type="OrthoDB" id="10414479at2759"/>
<dbReference type="EMBL" id="CAJPVJ010016385">
    <property type="protein sequence ID" value="CAG2176215.1"/>
    <property type="molecule type" value="Genomic_DNA"/>
</dbReference>
<reference evidence="2" key="1">
    <citation type="submission" date="2020-11" db="EMBL/GenBank/DDBJ databases">
        <authorList>
            <person name="Tran Van P."/>
        </authorList>
    </citation>
    <scope>NUCLEOTIDE SEQUENCE</scope>
</reference>
<dbReference type="InterPro" id="IPR036423">
    <property type="entry name" value="SOD-like_Cu/Zn_dom_sf"/>
</dbReference>
<evidence type="ECO:0000313" key="3">
    <source>
        <dbReference type="Proteomes" id="UP000728032"/>
    </source>
</evidence>
<evidence type="ECO:0000313" key="2">
    <source>
        <dbReference type="EMBL" id="CAD7659043.1"/>
    </source>
</evidence>
<name>A0A7R9MGZ0_9ACAR</name>
<accession>A0A7R9MGZ0</accession>
<protein>
    <submittedName>
        <fullName evidence="2">Uncharacterized protein</fullName>
    </submittedName>
</protein>
<proteinExistence type="predicted"/>
<keyword evidence="1" id="KW-0732">Signal</keyword>
<sequence length="259" mass="27885">MKLLLFLVLIFSFDIYLTTSARTGIAIFNNTASGIQGALTMHRNPGLGTYLMGQLRNISCFNMTSATRTPSKAAVNNCMLGITVNNWRNAAQGERDALQSGALPRSLFNMTELESRQIFGINTSDIHLPNIREILSGGLNPIQNLFPSTTANNTNNNRSVNNTCPNVGDVYNPRRNMVGGPLGFLNPPGVMGNLLVNNGTGSLLMGPLEMLTGGPLNITGLPITVWMDSLRPQLTGNSLTLQNGGPDRILDCSLIQPLN</sequence>
<feature type="chain" id="PRO_5035680689" evidence="1">
    <location>
        <begin position="21"/>
        <end position="259"/>
    </location>
</feature>
<dbReference type="SUPFAM" id="SSF49329">
    <property type="entry name" value="Cu,Zn superoxide dismutase-like"/>
    <property type="match status" value="1"/>
</dbReference>
<evidence type="ECO:0000256" key="1">
    <source>
        <dbReference type="SAM" id="SignalP"/>
    </source>
</evidence>
<dbReference type="GO" id="GO:0046872">
    <property type="term" value="F:metal ion binding"/>
    <property type="evidence" value="ECO:0007669"/>
    <property type="project" value="InterPro"/>
</dbReference>
<gene>
    <name evidence="2" type="ORF">ONB1V03_LOCUS15649</name>
</gene>
<dbReference type="GO" id="GO:0006801">
    <property type="term" value="P:superoxide metabolic process"/>
    <property type="evidence" value="ECO:0007669"/>
    <property type="project" value="InterPro"/>
</dbReference>
<dbReference type="EMBL" id="OC931210">
    <property type="protein sequence ID" value="CAD7659043.1"/>
    <property type="molecule type" value="Genomic_DNA"/>
</dbReference>
<organism evidence="2">
    <name type="scientific">Oppiella nova</name>
    <dbReference type="NCBI Taxonomy" id="334625"/>
    <lineage>
        <taxon>Eukaryota</taxon>
        <taxon>Metazoa</taxon>
        <taxon>Ecdysozoa</taxon>
        <taxon>Arthropoda</taxon>
        <taxon>Chelicerata</taxon>
        <taxon>Arachnida</taxon>
        <taxon>Acari</taxon>
        <taxon>Acariformes</taxon>
        <taxon>Sarcoptiformes</taxon>
        <taxon>Oribatida</taxon>
        <taxon>Brachypylina</taxon>
        <taxon>Oppioidea</taxon>
        <taxon>Oppiidae</taxon>
        <taxon>Oppiella</taxon>
    </lineage>
</organism>
<dbReference type="AlphaFoldDB" id="A0A7R9MGZ0"/>